<keyword evidence="13" id="KW-0732">Signal</keyword>
<sequence length="674" mass="69313">MRSRSTRRIARAVLALGLAPVLVISACSTEPGGAEEDATATSSSSPPDRATSGRPGTLGGEPLPVQDTAPCAQDGGGTPVARTGDGQAGPEGPITLNPEVATGFRTGMRPVATASYSVSTAHPLSTRAACEVLADGGTAADALVTAQAVLGLVEPQSSGLGGGGFLVHYDADLGQVETYDGRETAPAAATGDYLRHISPEDTGAPQPDARRSGRSIGVPGILRLLDSAHADHGEREWRDLFDPAVLLADDGFEISPRLAESIAASAEDLARDPDAAGYFLDGDAPKPAGTRLTNPAYAKTLSAVATEGAAAFYTGAIAEAIVDQVSTEREGITPGAMTLDDLAGYEAVTRDPVCSPYRDHAVCGMAPPSSGGTAVASTLAMLAESDLAAYPPTDVGPDGGLPAPEAVHLVTEAERLAYADRDVYIADPRFVPPPLGSAMTLLRPGYLAGRAGLIDTERSMGEAEPGDFPFDARGVFTGPEHGTTHISIVDAQGNAAALTTTVESAFGSFQMVEGFLLNNQLTDFAAEPRDEAGELQANRVQPGKRPRSSMAPTLVFDGTPLARGELRAVVGSPGGSRIIQFVVKTLVGMLDWDLDPQQAVGSPSFGAINSPETAIGGEHPAVTDDSELTRWLAERGHEVSTEEQSSGLSAILRQSDGTLVGGADPRREGVVLGG</sequence>
<dbReference type="NCBIfam" id="TIGR00066">
    <property type="entry name" value="g_glut_trans"/>
    <property type="match status" value="1"/>
</dbReference>
<evidence type="ECO:0000256" key="12">
    <source>
        <dbReference type="SAM" id="MobiDB-lite"/>
    </source>
</evidence>
<keyword evidence="7 11" id="KW-0012">Acyltransferase</keyword>
<feature type="binding site" evidence="10">
    <location>
        <position position="523"/>
    </location>
    <ligand>
        <name>L-glutamate</name>
        <dbReference type="ChEBI" id="CHEBI:29985"/>
    </ligand>
</feature>
<name>A0A2S1RAY9_9ACTN</name>
<dbReference type="SUPFAM" id="SSF56235">
    <property type="entry name" value="N-terminal nucleophile aminohydrolases (Ntn hydrolases)"/>
    <property type="match status" value="1"/>
</dbReference>
<evidence type="ECO:0000256" key="1">
    <source>
        <dbReference type="ARBA" id="ARBA00001049"/>
    </source>
</evidence>
<proteinExistence type="inferred from homology"/>
<evidence type="ECO:0000256" key="10">
    <source>
        <dbReference type="PIRSR" id="PIRSR600101-2"/>
    </source>
</evidence>
<comment type="similarity">
    <text evidence="3 11">Belongs to the gamma-glutamyltransferase family.</text>
</comment>
<comment type="catalytic activity">
    <reaction evidence="1 11">
        <text>an S-substituted glutathione + H2O = an S-substituted L-cysteinylglycine + L-glutamate</text>
        <dbReference type="Rhea" id="RHEA:59468"/>
        <dbReference type="ChEBI" id="CHEBI:15377"/>
        <dbReference type="ChEBI" id="CHEBI:29985"/>
        <dbReference type="ChEBI" id="CHEBI:90779"/>
        <dbReference type="ChEBI" id="CHEBI:143103"/>
        <dbReference type="EC" id="3.4.19.13"/>
    </reaction>
</comment>
<protein>
    <recommendedName>
        <fullName evidence="11">Glutathione hydrolase proenzyme</fullName>
        <ecNumber evidence="11">2.3.2.2</ecNumber>
        <ecNumber evidence="11">3.4.19.13</ecNumber>
    </recommendedName>
    <component>
        <recommendedName>
            <fullName evidence="11">Glutathione hydrolase large chain</fullName>
        </recommendedName>
    </component>
    <component>
        <recommendedName>
            <fullName evidence="11">Glutathione hydrolase small chain</fullName>
        </recommendedName>
    </component>
</protein>
<dbReference type="EMBL" id="CP015449">
    <property type="protein sequence ID" value="AWH93424.1"/>
    <property type="molecule type" value="Genomic_DNA"/>
</dbReference>
<dbReference type="PRINTS" id="PR01210">
    <property type="entry name" value="GGTRANSPTASE"/>
</dbReference>
<keyword evidence="4 11" id="KW-0808">Transferase</keyword>
<comment type="catalytic activity">
    <reaction evidence="2 11">
        <text>glutathione + H2O = L-cysteinylglycine + L-glutamate</text>
        <dbReference type="Rhea" id="RHEA:28807"/>
        <dbReference type="ChEBI" id="CHEBI:15377"/>
        <dbReference type="ChEBI" id="CHEBI:29985"/>
        <dbReference type="ChEBI" id="CHEBI:57925"/>
        <dbReference type="ChEBI" id="CHEBI:61694"/>
        <dbReference type="EC" id="3.4.19.13"/>
    </reaction>
</comment>
<keyword evidence="11" id="KW-0317">Glutathione biosynthesis</keyword>
<feature type="compositionally biased region" description="Low complexity" evidence="12">
    <location>
        <begin position="39"/>
        <end position="52"/>
    </location>
</feature>
<feature type="binding site" evidence="10">
    <location>
        <position position="575"/>
    </location>
    <ligand>
        <name>L-glutamate</name>
        <dbReference type="ChEBI" id="CHEBI:29985"/>
    </ligand>
</feature>
<feature type="chain" id="PRO_5039333103" description="Glutathione hydrolase proenzyme" evidence="13">
    <location>
        <begin position="26"/>
        <end position="674"/>
    </location>
</feature>
<dbReference type="KEGG" id="dlu:A6035_15920"/>
<evidence type="ECO:0000256" key="2">
    <source>
        <dbReference type="ARBA" id="ARBA00001089"/>
    </source>
</evidence>
<keyword evidence="6 11" id="KW-0865">Zymogen</keyword>
<evidence type="ECO:0000256" key="4">
    <source>
        <dbReference type="ARBA" id="ARBA00022679"/>
    </source>
</evidence>
<dbReference type="GO" id="GO:0006751">
    <property type="term" value="P:glutathione catabolic process"/>
    <property type="evidence" value="ECO:0007669"/>
    <property type="project" value="UniProtKB-UniRule"/>
</dbReference>
<dbReference type="OrthoDB" id="9781342at2"/>
<evidence type="ECO:0000256" key="9">
    <source>
        <dbReference type="PIRSR" id="PIRSR600101-1"/>
    </source>
</evidence>
<dbReference type="InterPro" id="IPR043138">
    <property type="entry name" value="GGT_lsub"/>
</dbReference>
<evidence type="ECO:0000313" key="14">
    <source>
        <dbReference type="EMBL" id="AWH93424.1"/>
    </source>
</evidence>
<feature type="region of interest" description="Disordered" evidence="12">
    <location>
        <begin position="31"/>
        <end position="94"/>
    </location>
</feature>
<dbReference type="Pfam" id="PF01019">
    <property type="entry name" value="G_glu_transpept"/>
    <property type="match status" value="1"/>
</dbReference>
<feature type="region of interest" description="Disordered" evidence="12">
    <location>
        <begin position="190"/>
        <end position="213"/>
    </location>
</feature>
<evidence type="ECO:0000256" key="11">
    <source>
        <dbReference type="RuleBase" id="RU368036"/>
    </source>
</evidence>
<dbReference type="AlphaFoldDB" id="A0A2S1RAY9"/>
<accession>A0A2S1RAY9</accession>
<evidence type="ECO:0000256" key="7">
    <source>
        <dbReference type="ARBA" id="ARBA00023315"/>
    </source>
</evidence>
<keyword evidence="5 11" id="KW-0378">Hydrolase</keyword>
<dbReference type="PANTHER" id="PTHR43199:SF1">
    <property type="entry name" value="GLUTATHIONE HYDROLASE PROENZYME"/>
    <property type="match status" value="1"/>
</dbReference>
<dbReference type="InterPro" id="IPR043137">
    <property type="entry name" value="GGT_ssub_C"/>
</dbReference>
<comment type="PTM">
    <text evidence="11">Cleaved by autocatalysis into a large and a small subunit.</text>
</comment>
<reference evidence="14 15" key="1">
    <citation type="submission" date="2016-04" db="EMBL/GenBank/DDBJ databases">
        <title>Complete genome sequence of Dietzia lutea YIM 80766T, a strain isolated from desert soil in Egypt.</title>
        <authorList>
            <person name="Zhao J."/>
            <person name="Hu B."/>
            <person name="Geng S."/>
            <person name="Nie Y."/>
            <person name="Tang Y."/>
        </authorList>
    </citation>
    <scope>NUCLEOTIDE SEQUENCE [LARGE SCALE GENOMIC DNA]</scope>
    <source>
        <strain evidence="14 15">YIM 80766</strain>
    </source>
</reference>
<dbReference type="RefSeq" id="WP_108848777.1">
    <property type="nucleotide sequence ID" value="NZ_CP015449.1"/>
</dbReference>
<evidence type="ECO:0000313" key="15">
    <source>
        <dbReference type="Proteomes" id="UP000244928"/>
    </source>
</evidence>
<dbReference type="PROSITE" id="PS51257">
    <property type="entry name" value="PROKAR_LIPOPROTEIN"/>
    <property type="match status" value="1"/>
</dbReference>
<comment type="catalytic activity">
    <reaction evidence="8 11">
        <text>an N-terminal (5-L-glutamyl)-[peptide] + an alpha-amino acid = 5-L-glutamyl amino acid + an N-terminal L-alpha-aminoacyl-[peptide]</text>
        <dbReference type="Rhea" id="RHEA:23904"/>
        <dbReference type="Rhea" id="RHEA-COMP:9780"/>
        <dbReference type="Rhea" id="RHEA-COMP:9795"/>
        <dbReference type="ChEBI" id="CHEBI:77644"/>
        <dbReference type="ChEBI" id="CHEBI:78597"/>
        <dbReference type="ChEBI" id="CHEBI:78599"/>
        <dbReference type="ChEBI" id="CHEBI:78608"/>
        <dbReference type="EC" id="2.3.2.2"/>
    </reaction>
</comment>
<dbReference type="UniPathway" id="UPA00204"/>
<feature type="region of interest" description="Disordered" evidence="12">
    <location>
        <begin position="534"/>
        <end position="553"/>
    </location>
</feature>
<feature type="binding site" evidence="10">
    <location>
        <position position="182"/>
    </location>
    <ligand>
        <name>L-glutamate</name>
        <dbReference type="ChEBI" id="CHEBI:29985"/>
    </ligand>
</feature>
<dbReference type="GO" id="GO:0006750">
    <property type="term" value="P:glutathione biosynthetic process"/>
    <property type="evidence" value="ECO:0007669"/>
    <property type="project" value="UniProtKB-KW"/>
</dbReference>
<feature type="binding site" evidence="10">
    <location>
        <begin position="548"/>
        <end position="549"/>
    </location>
    <ligand>
        <name>L-glutamate</name>
        <dbReference type="ChEBI" id="CHEBI:29985"/>
    </ligand>
</feature>
<evidence type="ECO:0000256" key="3">
    <source>
        <dbReference type="ARBA" id="ARBA00009381"/>
    </source>
</evidence>
<dbReference type="InterPro" id="IPR051792">
    <property type="entry name" value="GGT_bact"/>
</dbReference>
<dbReference type="InterPro" id="IPR029055">
    <property type="entry name" value="Ntn_hydrolases_N"/>
</dbReference>
<evidence type="ECO:0000256" key="8">
    <source>
        <dbReference type="ARBA" id="ARBA00047417"/>
    </source>
</evidence>
<dbReference type="Proteomes" id="UP000244928">
    <property type="component" value="Chromosome"/>
</dbReference>
<dbReference type="PANTHER" id="PTHR43199">
    <property type="entry name" value="GLUTATHIONE HYDROLASE"/>
    <property type="match status" value="1"/>
</dbReference>
<dbReference type="GO" id="GO:0036374">
    <property type="term" value="F:glutathione hydrolase activity"/>
    <property type="evidence" value="ECO:0007669"/>
    <property type="project" value="UniProtKB-UniRule"/>
</dbReference>
<evidence type="ECO:0000256" key="5">
    <source>
        <dbReference type="ARBA" id="ARBA00022801"/>
    </source>
</evidence>
<organism evidence="14 15">
    <name type="scientific">Dietzia lutea</name>
    <dbReference type="NCBI Taxonomy" id="546160"/>
    <lineage>
        <taxon>Bacteria</taxon>
        <taxon>Bacillati</taxon>
        <taxon>Actinomycetota</taxon>
        <taxon>Actinomycetes</taxon>
        <taxon>Mycobacteriales</taxon>
        <taxon>Dietziaceae</taxon>
        <taxon>Dietzia</taxon>
    </lineage>
</organism>
<comment type="pathway">
    <text evidence="11">Sulfur metabolism; glutathione metabolism.</text>
</comment>
<keyword evidence="15" id="KW-1185">Reference proteome</keyword>
<dbReference type="InterPro" id="IPR000101">
    <property type="entry name" value="GGT_peptidase"/>
</dbReference>
<dbReference type="GO" id="GO:0103068">
    <property type="term" value="F:leukotriene C4 gamma-glutamyl transferase activity"/>
    <property type="evidence" value="ECO:0007669"/>
    <property type="project" value="UniProtKB-EC"/>
</dbReference>
<feature type="active site" description="Nucleophile" evidence="9">
    <location>
        <position position="483"/>
    </location>
</feature>
<dbReference type="EC" id="3.4.19.13" evidence="11"/>
<dbReference type="Gene3D" id="3.60.20.40">
    <property type="match status" value="1"/>
</dbReference>
<gene>
    <name evidence="14" type="ORF">A6035_15920</name>
</gene>
<evidence type="ECO:0000256" key="13">
    <source>
        <dbReference type="SAM" id="SignalP"/>
    </source>
</evidence>
<dbReference type="EC" id="2.3.2.2" evidence="11"/>
<feature type="signal peptide" evidence="13">
    <location>
        <begin position="1"/>
        <end position="25"/>
    </location>
</feature>
<comment type="subunit">
    <text evidence="11">This enzyme consists of two polypeptide chains, which are synthesized in precursor form from a single polypeptide.</text>
</comment>
<dbReference type="Gene3D" id="1.10.246.130">
    <property type="match status" value="1"/>
</dbReference>
<evidence type="ECO:0000256" key="6">
    <source>
        <dbReference type="ARBA" id="ARBA00023145"/>
    </source>
</evidence>